<accession>Q4JUH6</accession>
<proteinExistence type="predicted"/>
<name>Q4JUH6_CORJK</name>
<evidence type="ECO:0000259" key="2">
    <source>
        <dbReference type="Pfam" id="PF13514"/>
    </source>
</evidence>
<evidence type="ECO:0000313" key="4">
    <source>
        <dbReference type="Proteomes" id="UP000000545"/>
    </source>
</evidence>
<evidence type="ECO:0000313" key="3">
    <source>
        <dbReference type="EMBL" id="CAI37531.1"/>
    </source>
</evidence>
<dbReference type="PATRIC" id="fig|306537.10.peg.1379"/>
<keyword evidence="1" id="KW-0175">Coiled coil</keyword>
<dbReference type="InterPro" id="IPR038734">
    <property type="entry name" value="YhaN_AAA"/>
</dbReference>
<feature type="coiled-coil region" evidence="1">
    <location>
        <begin position="569"/>
        <end position="596"/>
    </location>
</feature>
<dbReference type="OrthoDB" id="3177877at2"/>
<dbReference type="Pfam" id="PF13514">
    <property type="entry name" value="AAA_27"/>
    <property type="match status" value="1"/>
</dbReference>
<dbReference type="KEGG" id="cjk:jk1359"/>
<dbReference type="EMBL" id="CR931997">
    <property type="protein sequence ID" value="CAI37531.1"/>
    <property type="molecule type" value="Genomic_DNA"/>
</dbReference>
<dbReference type="STRING" id="306537.jk1359"/>
<keyword evidence="4" id="KW-1185">Reference proteome</keyword>
<organism evidence="3 4">
    <name type="scientific">Corynebacterium jeikeium (strain K411)</name>
    <dbReference type="NCBI Taxonomy" id="306537"/>
    <lineage>
        <taxon>Bacteria</taxon>
        <taxon>Bacillati</taxon>
        <taxon>Actinomycetota</taxon>
        <taxon>Actinomycetes</taxon>
        <taxon>Mycobacteriales</taxon>
        <taxon>Corynebacteriaceae</taxon>
        <taxon>Corynebacterium</taxon>
    </lineage>
</organism>
<feature type="domain" description="YhaN AAA" evidence="2">
    <location>
        <begin position="17"/>
        <end position="61"/>
    </location>
</feature>
<feature type="coiled-coil region" evidence="1">
    <location>
        <begin position="221"/>
        <end position="406"/>
    </location>
</feature>
<evidence type="ECO:0000256" key="1">
    <source>
        <dbReference type="SAM" id="Coils"/>
    </source>
</evidence>
<dbReference type="AlphaFoldDB" id="Q4JUH6"/>
<dbReference type="PANTHER" id="PTHR41259">
    <property type="entry name" value="DOUBLE-STRAND BREAK REPAIR RAD50 ATPASE, PUTATIVE-RELATED"/>
    <property type="match status" value="1"/>
</dbReference>
<dbReference type="PANTHER" id="PTHR41259:SF1">
    <property type="entry name" value="DOUBLE-STRAND BREAK REPAIR RAD50 ATPASE, PUTATIVE-RELATED"/>
    <property type="match status" value="1"/>
</dbReference>
<sequence length="926" mass="101184">MTLSTKASPKASFVLESLDVQNFAGIESAHFAPSTTGVTVVHGSNEAGKSSLMNAFSLLLSDWKVSTSSKKVSGFFPVGSGTKPRITARLQLGENLVEYTKDFENKKVLLDVLRPTVHNYTGDQAMEKFSELLNNSIDSALREALFVSQGQRLGALDFTAIPSLSSALRSAGDNAVDDAVENSGATWSAAGDVGESDQGAAELLVRLIDEEDKKLRDRRVNRNSKGELAAAEADLASAQEALATAELEYNNAQTAISEIESKQIQRADAEDDLPDAQKEFDECAERLEAAQKIAEALSALENELGLKQDQVGRWREASEAREKQKLAQGQLEQLLNTATEELRGVQKKAEEQQAKRGEAKKAFDNAHAAYVRAEKRAKLATALKNAAEVQGRLESATEERESAVKLDAKVAELAQKVDRNPATPKAEQRIREAMTDLDAQLKIRDAGATSVDIKGPAGSTIVDSGVEITLGESGLEKKVTTEWAVALGEYEVRVTPAQDSSNLDRNVDEALQKVNAELSAVGREHVTLESPRAEILEEFGLAVRARNEDEETLRDQRANLKAILGKRTISDLNGQVESLTAEVERLRETSNALRSDANVEVGESIEADEAVAALEEATRARDEANEWLLSMQNNDAIERRIQHEAKVENLQQQLDGAARDLEAARERYSDEDLNAKYTRATQAVDAAREKLDSKRREVGELGDVADVQASLEGARSRVNMLNQQIQECRVDIAALNAKLGQARGSAETKEQAEAEVERLKGVVARLRRQADAAELLHQVVQESRKRMQERYSEPYRKALNKLSGIVFGSDVDLDVDEKFQVSSRAIGNVRLDKEQLSGGAQEQVEILQLLAIARLVGHDGSGVPIFLDDVLGFSDTDRAKSMNKVLGALGRENQIIVLTCDKDRFSRIPGVDYQSIDSIKKAGVRP</sequence>
<feature type="coiled-coil region" evidence="1">
    <location>
        <begin position="633"/>
        <end position="776"/>
    </location>
</feature>
<protein>
    <recommendedName>
        <fullName evidence="2">YhaN AAA domain-containing protein</fullName>
    </recommendedName>
</protein>
<dbReference type="HOGENOM" id="CLU_015046_1_0_11"/>
<reference evidence="3 4" key="1">
    <citation type="journal article" date="2005" name="J. Bacteriol.">
        <title>Complete genome sequence and analysis of the multiresistant nosocomial pathogen Corynebacterium jeikeium K411, a lipid-requiring bacterium of the human skin flora.</title>
        <authorList>
            <person name="Tauch A."/>
            <person name="Kaiser O."/>
            <person name="Hain T."/>
            <person name="Goesmann A."/>
            <person name="Weisshaar B."/>
            <person name="Albersmeier A."/>
            <person name="Bekel T."/>
            <person name="Bischoff N."/>
            <person name="Brune I."/>
            <person name="Chakraborty T."/>
            <person name="Kalinowski J."/>
            <person name="Meyer F."/>
            <person name="Rupp O."/>
            <person name="Schneiker S."/>
            <person name="Viehoever P."/>
            <person name="Puehler A."/>
        </authorList>
    </citation>
    <scope>NUCLEOTIDE SEQUENCE [LARGE SCALE GENOMIC DNA]</scope>
    <source>
        <strain evidence="3 4">K411</strain>
    </source>
</reference>
<dbReference type="SUPFAM" id="SSF52540">
    <property type="entry name" value="P-loop containing nucleoside triphosphate hydrolases"/>
    <property type="match status" value="1"/>
</dbReference>
<dbReference type="eggNOG" id="COG0419">
    <property type="taxonomic scope" value="Bacteria"/>
</dbReference>
<dbReference type="Gene3D" id="3.40.50.300">
    <property type="entry name" value="P-loop containing nucleotide triphosphate hydrolases"/>
    <property type="match status" value="2"/>
</dbReference>
<dbReference type="RefSeq" id="WP_011273836.1">
    <property type="nucleotide sequence ID" value="NC_007164.1"/>
</dbReference>
<dbReference type="InterPro" id="IPR027417">
    <property type="entry name" value="P-loop_NTPase"/>
</dbReference>
<dbReference type="Proteomes" id="UP000000545">
    <property type="component" value="Chromosome"/>
</dbReference>
<gene>
    <name evidence="3" type="ordered locus">jk1359</name>
</gene>